<dbReference type="KEGG" id="mpad:KEF85_06135"/>
<evidence type="ECO:0000313" key="4">
    <source>
        <dbReference type="Proteomes" id="UP000676649"/>
    </source>
</evidence>
<dbReference type="EMBL" id="CP073754">
    <property type="protein sequence ID" value="QWF72031.1"/>
    <property type="molecule type" value="Genomic_DNA"/>
</dbReference>
<evidence type="ECO:0000256" key="2">
    <source>
        <dbReference type="ARBA" id="ARBA00023125"/>
    </source>
</evidence>
<reference evidence="3" key="1">
    <citation type="submission" date="2021-04" db="EMBL/GenBank/DDBJ databases">
        <title>Draft genome sequence data of methanotrophic Methylovulum sp. strain S1L and Methylomonas sp. strain S2AM isolated from boreal lake water columns.</title>
        <authorList>
            <person name="Rissanen A.J."/>
            <person name="Mangayil R."/>
            <person name="Svenning M.M."/>
            <person name="Khanongnuch R."/>
        </authorList>
    </citation>
    <scope>NUCLEOTIDE SEQUENCE</scope>
    <source>
        <strain evidence="3">S2AM</strain>
    </source>
</reference>
<keyword evidence="4" id="KW-1185">Reference proteome</keyword>
<dbReference type="InterPro" id="IPR044946">
    <property type="entry name" value="Restrct_endonuc_typeI_TRD_sf"/>
</dbReference>
<keyword evidence="1" id="KW-0680">Restriction system</keyword>
<evidence type="ECO:0000256" key="1">
    <source>
        <dbReference type="ARBA" id="ARBA00022747"/>
    </source>
</evidence>
<dbReference type="SUPFAM" id="SSF116734">
    <property type="entry name" value="DNA methylase specificity domain"/>
    <property type="match status" value="1"/>
</dbReference>
<dbReference type="REBASE" id="510470">
    <property type="entry name" value="S2.MpaS2AMORF6125P"/>
</dbReference>
<name>A0A975MQA2_9GAMM</name>
<keyword evidence="2" id="KW-0238">DNA-binding</keyword>
<gene>
    <name evidence="3" type="ORF">KEF85_06135</name>
</gene>
<dbReference type="GO" id="GO:0009307">
    <property type="term" value="P:DNA restriction-modification system"/>
    <property type="evidence" value="ECO:0007669"/>
    <property type="project" value="UniProtKB-KW"/>
</dbReference>
<proteinExistence type="predicted"/>
<dbReference type="Gene3D" id="3.90.220.20">
    <property type="entry name" value="DNA methylase specificity domains"/>
    <property type="match status" value="1"/>
</dbReference>
<dbReference type="AlphaFoldDB" id="A0A975MQA2"/>
<protein>
    <submittedName>
        <fullName evidence="3">Uncharacterized protein</fullName>
    </submittedName>
</protein>
<accession>A0A975MQA2</accession>
<evidence type="ECO:0000313" key="3">
    <source>
        <dbReference type="EMBL" id="QWF72031.1"/>
    </source>
</evidence>
<organism evidence="3 4">
    <name type="scientific">Methylomonas paludis</name>
    <dbReference type="NCBI Taxonomy" id="1173101"/>
    <lineage>
        <taxon>Bacteria</taxon>
        <taxon>Pseudomonadati</taxon>
        <taxon>Pseudomonadota</taxon>
        <taxon>Gammaproteobacteria</taxon>
        <taxon>Methylococcales</taxon>
        <taxon>Methylococcaceae</taxon>
        <taxon>Methylomonas</taxon>
    </lineage>
</organism>
<dbReference type="Proteomes" id="UP000676649">
    <property type="component" value="Chromosome"/>
</dbReference>
<dbReference type="RefSeq" id="WP_215584072.1">
    <property type="nucleotide sequence ID" value="NZ_CP073754.1"/>
</dbReference>
<dbReference type="GO" id="GO:0003677">
    <property type="term" value="F:DNA binding"/>
    <property type="evidence" value="ECO:0007669"/>
    <property type="project" value="UniProtKB-KW"/>
</dbReference>
<sequence length="134" mass="15195">MSRWPKVKLGEVLKLDLHKEPIDVSQTYEMVGVLSFGRGLFKRETIENGNTSYKHFLRLSAEHIVMSQLFGWEGALALCSNAFAGCYVSPQFPTFICDQSRLNQEFLGWVMRQPSFWDDLGSRAKGMGDSQAIN</sequence>